<evidence type="ECO:0000256" key="5">
    <source>
        <dbReference type="ARBA" id="ARBA00015955"/>
    </source>
</evidence>
<dbReference type="CDD" id="cd00383">
    <property type="entry name" value="trans_reg_C"/>
    <property type="match status" value="1"/>
</dbReference>
<dbReference type="Gene3D" id="1.10.10.10">
    <property type="entry name" value="Winged helix-like DNA-binding domain superfamily/Winged helix DNA-binding domain"/>
    <property type="match status" value="1"/>
</dbReference>
<feature type="domain" description="OmpR/PhoB-type" evidence="25">
    <location>
        <begin position="383"/>
        <end position="484"/>
    </location>
</feature>
<dbReference type="InterPro" id="IPR029058">
    <property type="entry name" value="AB_hydrolase_fold"/>
</dbReference>
<dbReference type="InterPro" id="IPR006290">
    <property type="entry name" value="CztS_silS_copS"/>
</dbReference>
<evidence type="ECO:0000313" key="26">
    <source>
        <dbReference type="EMBL" id="KGQ13338.1"/>
    </source>
</evidence>
<evidence type="ECO:0000256" key="2">
    <source>
        <dbReference type="ARBA" id="ARBA00003612"/>
    </source>
</evidence>
<dbReference type="InterPro" id="IPR036388">
    <property type="entry name" value="WH-like_DNA-bd_sf"/>
</dbReference>
<keyword evidence="11" id="KW-0067">ATP-binding</keyword>
<dbReference type="InterPro" id="IPR052897">
    <property type="entry name" value="Sec-Metab_Biosynth_Hydrolase"/>
</dbReference>
<dbReference type="Pfam" id="PF00486">
    <property type="entry name" value="Trans_reg_C"/>
    <property type="match status" value="1"/>
</dbReference>
<dbReference type="Proteomes" id="UP000030106">
    <property type="component" value="Unassembled WGS sequence"/>
</dbReference>
<dbReference type="GO" id="GO:0003677">
    <property type="term" value="F:DNA binding"/>
    <property type="evidence" value="ECO:0007669"/>
    <property type="project" value="UniProtKB-UniRule"/>
</dbReference>
<keyword evidence="6" id="KW-1003">Cell membrane</keyword>
<dbReference type="Gene3D" id="3.40.50.2300">
    <property type="match status" value="1"/>
</dbReference>
<dbReference type="Gene3D" id="3.30.565.10">
    <property type="entry name" value="Histidine kinase-like ATPase, C-terminal domain"/>
    <property type="match status" value="1"/>
</dbReference>
<protein>
    <recommendedName>
        <fullName evidence="5">Probable transcriptional regulator ycf27</fullName>
        <ecNumber evidence="4">2.7.13.3</ecNumber>
    </recommendedName>
    <alternativeName>
        <fullName evidence="17">OmpR-like protein</fullName>
    </alternativeName>
</protein>
<evidence type="ECO:0000256" key="21">
    <source>
        <dbReference type="SAM" id="SignalP"/>
    </source>
</evidence>
<evidence type="ECO:0000256" key="20">
    <source>
        <dbReference type="SAM" id="Phobius"/>
    </source>
</evidence>
<feature type="DNA-binding region" description="OmpR/PhoB-type" evidence="19">
    <location>
        <begin position="383"/>
        <end position="484"/>
    </location>
</feature>
<dbReference type="FunFam" id="3.30.565.10:FF:000006">
    <property type="entry name" value="Sensor histidine kinase WalK"/>
    <property type="match status" value="1"/>
</dbReference>
<evidence type="ECO:0000256" key="6">
    <source>
        <dbReference type="ARBA" id="ARBA00022475"/>
    </source>
</evidence>
<dbReference type="InterPro" id="IPR005467">
    <property type="entry name" value="His_kinase_dom"/>
</dbReference>
<evidence type="ECO:0000256" key="17">
    <source>
        <dbReference type="ARBA" id="ARBA00032623"/>
    </source>
</evidence>
<dbReference type="GO" id="GO:0006355">
    <property type="term" value="P:regulation of DNA-templated transcription"/>
    <property type="evidence" value="ECO:0007669"/>
    <property type="project" value="InterPro"/>
</dbReference>
<dbReference type="Pfam" id="PF12697">
    <property type="entry name" value="Abhydrolase_6"/>
    <property type="match status" value="1"/>
</dbReference>
<keyword evidence="13" id="KW-0805">Transcription regulation</keyword>
<dbReference type="EMBL" id="ANFO01000044">
    <property type="protein sequence ID" value="KGQ13338.1"/>
    <property type="molecule type" value="Genomic_DNA"/>
</dbReference>
<dbReference type="CDD" id="cd00082">
    <property type="entry name" value="HisKA"/>
    <property type="match status" value="1"/>
</dbReference>
<dbReference type="GO" id="GO:0005524">
    <property type="term" value="F:ATP binding"/>
    <property type="evidence" value="ECO:0007669"/>
    <property type="project" value="UniProtKB-KW"/>
</dbReference>
<dbReference type="InterPro" id="IPR003594">
    <property type="entry name" value="HATPase_dom"/>
</dbReference>
<name>A0A0A2W0B3_BEABA</name>
<dbReference type="InterPro" id="IPR036097">
    <property type="entry name" value="HisK_dim/P_sf"/>
</dbReference>
<reference evidence="26 27" key="1">
    <citation type="submission" date="2012-10" db="EMBL/GenBank/DDBJ databases">
        <title>Genome sequencing and analysis of entomopathogenic fungi Beauveria bassiana D1-5.</title>
        <authorList>
            <person name="Li Q."/>
            <person name="Wang L."/>
            <person name="Zhang Z."/>
            <person name="Wang Q."/>
            <person name="Ren J."/>
            <person name="Wang M."/>
            <person name="Xu W."/>
            <person name="Wang J."/>
            <person name="Lu Y."/>
            <person name="Du Q."/>
            <person name="Sun Z."/>
        </authorList>
    </citation>
    <scope>NUCLEOTIDE SEQUENCE [LARGE SCALE GENOMIC DNA]</scope>
    <source>
        <strain evidence="26 27">D1-5</strain>
    </source>
</reference>
<organism evidence="26 27">
    <name type="scientific">Beauveria bassiana D1-5</name>
    <dbReference type="NCBI Taxonomy" id="1245745"/>
    <lineage>
        <taxon>Eukaryota</taxon>
        <taxon>Fungi</taxon>
        <taxon>Dikarya</taxon>
        <taxon>Ascomycota</taxon>
        <taxon>Pezizomycotina</taxon>
        <taxon>Sordariomycetes</taxon>
        <taxon>Hypocreomycetidae</taxon>
        <taxon>Hypocreales</taxon>
        <taxon>Cordycipitaceae</taxon>
        <taxon>Beauveria</taxon>
    </lineage>
</organism>
<dbReference type="GO" id="GO:0005886">
    <property type="term" value="C:plasma membrane"/>
    <property type="evidence" value="ECO:0007669"/>
    <property type="project" value="UniProtKB-SubCell"/>
</dbReference>
<sequence length="926" mass="101997">MKLRHLSALATLVLAAFGTTAARADTAPASQEVKNIVLVHGLFADGSSWGKVIPLLQAKGLHVTAVQNPTTSLDNDVAAVKRALAQQNGPVILVAHSYGGMVISQAGDEPEVKGLVYIAARAPEAGEDYPALTKKYPAAPASAGLKWNDDGYGALSESAFIHDFAGDLPESEAKAYYAVQQPIGKAITMAKTTVAAWHDKPTWYAVSTEDRTINPDLERFMAKRMHAQTIELKSSHVSLISQPEAVANLIMKAAHDPRLKILIIEDEAKTAAYLVSGLNEAGYTADWAANGIDGLHLAREESYDLILLDVMLPEMNGWTVMERLRAHSQTPVLFLSARGTLEDRLRGLGLGADEYLVKPFSFAELLARIRIILRRGQPQAEAEEVLTLADLVVDIAKFRCEREGKRITLTNKEFKLLVCFLQHPGQVLSRTFLASRVWDMNFDSDTNVVDVAVRRLRQKVDDPFPRTSLTFRLALLLAAFSFVAFTVMGSALYYALRQQLSIRDDAALVSRVDQISTLLRDLDARQLIREKPHLFANMLGNTESLLVIRYVGGATLLEVNPMQRAIPAVTPVAANQRLTLQAVHHADNADGTPMVYMAAISPSANNLPPLEIVSARVLSDRTHILEEYRNKIILFASMMAAISVVLAVIFARRGISPLRRLAERTATIGTTTLSSRLDKLDVPTELDALIDQINAMLARLERGFQQLKQVSADMAHDLRTPITTLLGQTEVGLGAARDNAYYQRLLGSNFEELQRMSRMIDNMLFLAQAEQPDQEIQRRDIDIAEEINRIGEYFEDLAADREITIQTRASGMVNADALLLRRALANLLSNAVRYAAPGSEISIEARPEAEGMSVVVMNHGESISPAHQERIFDRFYRADPARNDSAHSSGLGLSIVNSIMLLHQGRCWVESQAGITRFGLWFPGRP</sequence>
<evidence type="ECO:0000259" key="23">
    <source>
        <dbReference type="PROSITE" id="PS50110"/>
    </source>
</evidence>
<keyword evidence="16" id="KW-0804">Transcription</keyword>
<evidence type="ECO:0000256" key="9">
    <source>
        <dbReference type="ARBA" id="ARBA00022741"/>
    </source>
</evidence>
<comment type="catalytic activity">
    <reaction evidence="1">
        <text>ATP + protein L-histidine = ADP + protein N-phospho-L-histidine.</text>
        <dbReference type="EC" id="2.7.13.3"/>
    </reaction>
</comment>
<comment type="function">
    <text evidence="2">Probable promoter-specific protein mediating the interaction between DNA and RNA polymerase.</text>
</comment>
<feature type="chain" id="PRO_5002006922" description="Probable transcriptional regulator ycf27" evidence="21">
    <location>
        <begin position="25"/>
        <end position="926"/>
    </location>
</feature>
<dbReference type="EC" id="2.7.13.3" evidence="4"/>
<evidence type="ECO:0000256" key="19">
    <source>
        <dbReference type="PROSITE-ProRule" id="PRU01091"/>
    </source>
</evidence>
<dbReference type="InterPro" id="IPR001867">
    <property type="entry name" value="OmpR/PhoB-type_DNA-bd"/>
</dbReference>
<evidence type="ECO:0000256" key="16">
    <source>
        <dbReference type="ARBA" id="ARBA00023163"/>
    </source>
</evidence>
<dbReference type="Gene3D" id="1.10.287.130">
    <property type="match status" value="1"/>
</dbReference>
<evidence type="ECO:0000256" key="14">
    <source>
        <dbReference type="ARBA" id="ARBA00023125"/>
    </source>
</evidence>
<evidence type="ECO:0000256" key="4">
    <source>
        <dbReference type="ARBA" id="ARBA00012438"/>
    </source>
</evidence>
<feature type="modified residue" description="4-aspartylphosphate" evidence="18">
    <location>
        <position position="309"/>
    </location>
</feature>
<evidence type="ECO:0000256" key="15">
    <source>
        <dbReference type="ARBA" id="ARBA00023136"/>
    </source>
</evidence>
<gene>
    <name evidence="26" type="ORF">BBAD15_g874</name>
</gene>
<keyword evidence="8" id="KW-0808">Transferase</keyword>
<feature type="domain" description="Response regulatory" evidence="23">
    <location>
        <begin position="260"/>
        <end position="373"/>
    </location>
</feature>
<evidence type="ECO:0000259" key="25">
    <source>
        <dbReference type="PROSITE" id="PS51755"/>
    </source>
</evidence>
<dbReference type="SUPFAM" id="SSF53474">
    <property type="entry name" value="alpha/beta-Hydrolases"/>
    <property type="match status" value="1"/>
</dbReference>
<dbReference type="PROSITE" id="PS50109">
    <property type="entry name" value="HIS_KIN"/>
    <property type="match status" value="1"/>
</dbReference>
<dbReference type="SMART" id="SM00387">
    <property type="entry name" value="HATPase_c"/>
    <property type="match status" value="1"/>
</dbReference>
<comment type="subcellular location">
    <subcellularLocation>
        <location evidence="3">Cell inner membrane</location>
    </subcellularLocation>
</comment>
<dbReference type="SMART" id="SM00388">
    <property type="entry name" value="HisKA"/>
    <property type="match status" value="1"/>
</dbReference>
<dbReference type="InterPro" id="IPR006291">
    <property type="entry name" value="CusR-like"/>
</dbReference>
<evidence type="ECO:0000256" key="7">
    <source>
        <dbReference type="ARBA" id="ARBA00022553"/>
    </source>
</evidence>
<keyword evidence="12" id="KW-0902">Two-component regulatory system</keyword>
<feature type="transmembrane region" description="Helical" evidence="20">
    <location>
        <begin position="473"/>
        <end position="496"/>
    </location>
</feature>
<comment type="caution">
    <text evidence="26">The sequence shown here is derived from an EMBL/GenBank/DDBJ whole genome shotgun (WGS) entry which is preliminary data.</text>
</comment>
<feature type="domain" description="HAMP" evidence="24">
    <location>
        <begin position="652"/>
        <end position="705"/>
    </location>
</feature>
<dbReference type="Pfam" id="PF00512">
    <property type="entry name" value="HisKA"/>
    <property type="match status" value="1"/>
</dbReference>
<keyword evidence="20" id="KW-0812">Transmembrane</keyword>
<evidence type="ECO:0000256" key="11">
    <source>
        <dbReference type="ARBA" id="ARBA00022840"/>
    </source>
</evidence>
<dbReference type="SUPFAM" id="SSF52172">
    <property type="entry name" value="CheY-like"/>
    <property type="match status" value="1"/>
</dbReference>
<dbReference type="NCBIfam" id="TIGR01387">
    <property type="entry name" value="cztR_silR_copR"/>
    <property type="match status" value="1"/>
</dbReference>
<dbReference type="PROSITE" id="PS50110">
    <property type="entry name" value="RESPONSE_REGULATORY"/>
    <property type="match status" value="1"/>
</dbReference>
<dbReference type="GO" id="GO:0000155">
    <property type="term" value="F:phosphorelay sensor kinase activity"/>
    <property type="evidence" value="ECO:0007669"/>
    <property type="project" value="InterPro"/>
</dbReference>
<dbReference type="SUPFAM" id="SSF55874">
    <property type="entry name" value="ATPase domain of HSP90 chaperone/DNA topoisomerase II/histidine kinase"/>
    <property type="match status" value="1"/>
</dbReference>
<evidence type="ECO:0000256" key="13">
    <source>
        <dbReference type="ARBA" id="ARBA00023015"/>
    </source>
</evidence>
<dbReference type="SUPFAM" id="SSF47384">
    <property type="entry name" value="Homodimeric domain of signal transducing histidine kinase"/>
    <property type="match status" value="1"/>
</dbReference>
<dbReference type="CDD" id="cd19935">
    <property type="entry name" value="REC_OmpR_CusR-like"/>
    <property type="match status" value="1"/>
</dbReference>
<dbReference type="InterPro" id="IPR000073">
    <property type="entry name" value="AB_hydrolase_1"/>
</dbReference>
<feature type="signal peptide" evidence="21">
    <location>
        <begin position="1"/>
        <end position="24"/>
    </location>
</feature>
<dbReference type="NCBIfam" id="TIGR01386">
    <property type="entry name" value="cztS_silS_copS"/>
    <property type="match status" value="1"/>
</dbReference>
<evidence type="ECO:0000256" key="12">
    <source>
        <dbReference type="ARBA" id="ARBA00023012"/>
    </source>
</evidence>
<dbReference type="FunFam" id="3.40.50.2300:FF:000001">
    <property type="entry name" value="DNA-binding response regulator PhoB"/>
    <property type="match status" value="1"/>
</dbReference>
<dbReference type="HOGENOM" id="CLU_315447_0_0_1"/>
<dbReference type="InterPro" id="IPR003661">
    <property type="entry name" value="HisK_dim/P_dom"/>
</dbReference>
<keyword evidence="14 19" id="KW-0238">DNA-binding</keyword>
<evidence type="ECO:0000259" key="22">
    <source>
        <dbReference type="PROSITE" id="PS50109"/>
    </source>
</evidence>
<dbReference type="PANTHER" id="PTHR37017:SF11">
    <property type="entry name" value="ESTERASE_LIPASE_THIOESTERASE DOMAIN-CONTAINING PROTEIN"/>
    <property type="match status" value="1"/>
</dbReference>
<evidence type="ECO:0000259" key="24">
    <source>
        <dbReference type="PROSITE" id="PS50885"/>
    </source>
</evidence>
<dbReference type="PANTHER" id="PTHR37017">
    <property type="entry name" value="AB HYDROLASE-1 DOMAIN-CONTAINING PROTEIN-RELATED"/>
    <property type="match status" value="1"/>
</dbReference>
<evidence type="ECO:0000256" key="18">
    <source>
        <dbReference type="PROSITE-ProRule" id="PRU00169"/>
    </source>
</evidence>
<dbReference type="InterPro" id="IPR001789">
    <property type="entry name" value="Sig_transdc_resp-reg_receiver"/>
</dbReference>
<keyword evidence="20" id="KW-1133">Transmembrane helix</keyword>
<keyword evidence="7 18" id="KW-0597">Phosphoprotein</keyword>
<keyword evidence="15 20" id="KW-0472">Membrane</keyword>
<dbReference type="Pfam" id="PF00672">
    <property type="entry name" value="HAMP"/>
    <property type="match status" value="1"/>
</dbReference>
<evidence type="ECO:0000256" key="3">
    <source>
        <dbReference type="ARBA" id="ARBA00004533"/>
    </source>
</evidence>
<evidence type="ECO:0000256" key="8">
    <source>
        <dbReference type="ARBA" id="ARBA00022679"/>
    </source>
</evidence>
<dbReference type="SMART" id="SM00862">
    <property type="entry name" value="Trans_reg_C"/>
    <property type="match status" value="1"/>
</dbReference>
<dbReference type="InterPro" id="IPR011006">
    <property type="entry name" value="CheY-like_superfamily"/>
</dbReference>
<dbReference type="Gene3D" id="6.10.250.690">
    <property type="match status" value="1"/>
</dbReference>
<keyword evidence="9" id="KW-0547">Nucleotide-binding</keyword>
<keyword evidence="21" id="KW-0732">Signal</keyword>
<dbReference type="STRING" id="1245745.A0A0A2W0B3"/>
<proteinExistence type="predicted"/>
<dbReference type="InterPro" id="IPR036890">
    <property type="entry name" value="HATPase_C_sf"/>
</dbReference>
<evidence type="ECO:0000313" key="27">
    <source>
        <dbReference type="Proteomes" id="UP000030106"/>
    </source>
</evidence>
<dbReference type="Gene3D" id="3.40.50.1820">
    <property type="entry name" value="alpha/beta hydrolase"/>
    <property type="match status" value="1"/>
</dbReference>
<feature type="domain" description="Histidine kinase" evidence="22">
    <location>
        <begin position="713"/>
        <end position="926"/>
    </location>
</feature>
<dbReference type="PROSITE" id="PS50885">
    <property type="entry name" value="HAMP"/>
    <property type="match status" value="1"/>
</dbReference>
<dbReference type="Pfam" id="PF00072">
    <property type="entry name" value="Response_reg"/>
    <property type="match status" value="1"/>
</dbReference>
<accession>A0A0A2W0B3</accession>
<evidence type="ECO:0000256" key="10">
    <source>
        <dbReference type="ARBA" id="ARBA00022777"/>
    </source>
</evidence>
<evidence type="ECO:0000256" key="1">
    <source>
        <dbReference type="ARBA" id="ARBA00000085"/>
    </source>
</evidence>
<dbReference type="SMART" id="SM00304">
    <property type="entry name" value="HAMP"/>
    <property type="match status" value="1"/>
</dbReference>
<dbReference type="SMART" id="SM00448">
    <property type="entry name" value="REC"/>
    <property type="match status" value="1"/>
</dbReference>
<keyword evidence="10" id="KW-0418">Kinase</keyword>
<feature type="transmembrane region" description="Helical" evidence="20">
    <location>
        <begin position="632"/>
        <end position="651"/>
    </location>
</feature>
<dbReference type="InterPro" id="IPR003660">
    <property type="entry name" value="HAMP_dom"/>
</dbReference>
<dbReference type="PROSITE" id="PS51755">
    <property type="entry name" value="OMPR_PHOB"/>
    <property type="match status" value="1"/>
</dbReference>
<dbReference type="AlphaFoldDB" id="A0A0A2W0B3"/>
<dbReference type="Pfam" id="PF02518">
    <property type="entry name" value="HATPase_c"/>
    <property type="match status" value="1"/>
</dbReference>
<dbReference type="Gene3D" id="6.10.340.10">
    <property type="match status" value="1"/>
</dbReference>